<keyword evidence="1" id="KW-0732">Signal</keyword>
<evidence type="ECO:0000313" key="2">
    <source>
        <dbReference type="EMBL" id="AUN29478.1"/>
    </source>
</evidence>
<name>A0A2K9N8L4_9PROT</name>
<proteinExistence type="predicted"/>
<sequence length="127" mass="13370">MMKTVLPIGALLLAAVLSAPVHAAPADDLGLRLDRVCVSVPAPGLDGKPVEQQARAIDAYATAVADYQDCLHQELRASRASLTQSEQAMIAGRLSRSAYDLTSVRLDYASAVRAARASSVQVAERAP</sequence>
<dbReference type="EMBL" id="CP025611">
    <property type="protein sequence ID" value="AUN29478.1"/>
    <property type="molecule type" value="Genomic_DNA"/>
</dbReference>
<dbReference type="AlphaFoldDB" id="A0A2K9N8L4"/>
<accession>A0A2K9N8L4</accession>
<dbReference type="Proteomes" id="UP000234752">
    <property type="component" value="Chromosome eg_1"/>
</dbReference>
<keyword evidence="3" id="KW-1185">Reference proteome</keyword>
<protein>
    <recommendedName>
        <fullName evidence="4">UrcA family protein</fullName>
    </recommendedName>
</protein>
<evidence type="ECO:0000256" key="1">
    <source>
        <dbReference type="SAM" id="SignalP"/>
    </source>
</evidence>
<evidence type="ECO:0000313" key="3">
    <source>
        <dbReference type="Proteomes" id="UP000234752"/>
    </source>
</evidence>
<gene>
    <name evidence="2" type="ORF">C0V82_03930</name>
</gene>
<organism evidence="2 3">
    <name type="scientific">Niveispirillum cyanobacteriorum</name>
    <dbReference type="NCBI Taxonomy" id="1612173"/>
    <lineage>
        <taxon>Bacteria</taxon>
        <taxon>Pseudomonadati</taxon>
        <taxon>Pseudomonadota</taxon>
        <taxon>Alphaproteobacteria</taxon>
        <taxon>Rhodospirillales</taxon>
        <taxon>Azospirillaceae</taxon>
        <taxon>Niveispirillum</taxon>
    </lineage>
</organism>
<dbReference type="RefSeq" id="WP_102111208.1">
    <property type="nucleotide sequence ID" value="NZ_BMGN01000016.1"/>
</dbReference>
<dbReference type="KEGG" id="ncb:C0V82_03930"/>
<dbReference type="OrthoDB" id="9857675at2"/>
<feature type="signal peptide" evidence="1">
    <location>
        <begin position="1"/>
        <end position="23"/>
    </location>
</feature>
<feature type="chain" id="PRO_5014830523" description="UrcA family protein" evidence="1">
    <location>
        <begin position="24"/>
        <end position="127"/>
    </location>
</feature>
<evidence type="ECO:0008006" key="4">
    <source>
        <dbReference type="Google" id="ProtNLM"/>
    </source>
</evidence>
<reference evidence="2 3" key="1">
    <citation type="submission" date="2017-12" db="EMBL/GenBank/DDBJ databases">
        <title>Genomes of bacteria within cyanobacterial aggregates.</title>
        <authorList>
            <person name="Cai H."/>
        </authorList>
    </citation>
    <scope>NUCLEOTIDE SEQUENCE [LARGE SCALE GENOMIC DNA]</scope>
    <source>
        <strain evidence="2 3">TH16</strain>
    </source>
</reference>